<sequence>MAEETVPALLLSWGMSPAAIQRFIDEDISIEQFRALNELAIKLLLPNVADRAQFMKHFDKWKEPGTKSSGPLSKVNAGASTSGEPPQKKPRKGKAKATLPVHNPPAQPLSVSEEEPSINYVHRILKAKREGEWVLAYYNYYGELSDSSRDDLSKRIITAELQDDKNQRISRQRYSELADMIVELFPTETHATWYSLQTEKGRTYVDGRLWHKFYNTRRKYATVGWILRSTLEDEILEDEGLELPQEEDEEDENILWLFANDTPWIEVLSKWELSIDQRQKYMKRGLYAYTKLFPALELEHGWELLLLDSNIRYPDFQRKCDTDWPKFISFIESELRKVKDLEFPAEFQTNDERTVTVLEHLAFIFKPRVMPKPEGERPKSKSVGIWKPSRKEVQLSFVLRVDDIKNIKEIVSSRRNVLNKYGHTLQPFVLLVGSPHNIRQSFVMLDDLRWPVSPPLKAVDVCFKLFFVLRAGYPVESRHIWLYIQHCVYSHESSDDYKGCRGLKSFLASHFKSFKRCSS</sequence>
<evidence type="ECO:0000256" key="1">
    <source>
        <dbReference type="SAM" id="MobiDB-lite"/>
    </source>
</evidence>
<evidence type="ECO:0000313" key="2">
    <source>
        <dbReference type="Proteomes" id="UP000515158"/>
    </source>
</evidence>
<keyword evidence="2" id="KW-1185">Reference proteome</keyword>
<organism evidence="3">
    <name type="scientific">Thrips palmi</name>
    <name type="common">Melon thrips</name>
    <dbReference type="NCBI Taxonomy" id="161013"/>
    <lineage>
        <taxon>Eukaryota</taxon>
        <taxon>Metazoa</taxon>
        <taxon>Ecdysozoa</taxon>
        <taxon>Arthropoda</taxon>
        <taxon>Hexapoda</taxon>
        <taxon>Insecta</taxon>
        <taxon>Pterygota</taxon>
        <taxon>Neoptera</taxon>
        <taxon>Paraneoptera</taxon>
        <taxon>Thysanoptera</taxon>
        <taxon>Terebrantia</taxon>
        <taxon>Thripoidea</taxon>
        <taxon>Thripidae</taxon>
        <taxon>Thrips</taxon>
    </lineage>
</organism>
<dbReference type="OrthoDB" id="7698488at2759"/>
<dbReference type="GeneID" id="117641606"/>
<accession>A0A6P8YLT7</accession>
<feature type="region of interest" description="Disordered" evidence="1">
    <location>
        <begin position="62"/>
        <end position="112"/>
    </location>
</feature>
<protein>
    <submittedName>
        <fullName evidence="3">Uncharacterized protein LOC117641606</fullName>
    </submittedName>
</protein>
<name>A0A6P8YLT7_THRPL</name>
<reference evidence="3" key="1">
    <citation type="submission" date="2025-08" db="UniProtKB">
        <authorList>
            <consortium name="RefSeq"/>
        </authorList>
    </citation>
    <scope>IDENTIFICATION</scope>
    <source>
        <tissue evidence="3">Total insect</tissue>
    </source>
</reference>
<dbReference type="InParanoid" id="A0A6P8YLT7"/>
<dbReference type="Proteomes" id="UP000515158">
    <property type="component" value="Unplaced"/>
</dbReference>
<evidence type="ECO:0000313" key="3">
    <source>
        <dbReference type="RefSeq" id="XP_034234972.1"/>
    </source>
</evidence>
<dbReference type="KEGG" id="tpal:117641606"/>
<proteinExistence type="predicted"/>
<dbReference type="AlphaFoldDB" id="A0A6P8YLT7"/>
<dbReference type="RefSeq" id="XP_034234972.1">
    <property type="nucleotide sequence ID" value="XM_034379081.1"/>
</dbReference>
<gene>
    <name evidence="3" type="primary">LOC117641606</name>
</gene>